<dbReference type="RefSeq" id="WP_126658225.1">
    <property type="nucleotide sequence ID" value="NZ_RYYR01000007.1"/>
</dbReference>
<gene>
    <name evidence="1" type="ORF">EK386_06500</name>
</gene>
<comment type="caution">
    <text evidence="1">The sequence shown here is derived from an EMBL/GenBank/DDBJ whole genome shotgun (WGS) entry which is preliminary data.</text>
</comment>
<keyword evidence="2" id="KW-1185">Reference proteome</keyword>
<organism evidence="1 2">
    <name type="scientific">Lysinibacillus antri</name>
    <dbReference type="NCBI Taxonomy" id="2498145"/>
    <lineage>
        <taxon>Bacteria</taxon>
        <taxon>Bacillati</taxon>
        <taxon>Bacillota</taxon>
        <taxon>Bacilli</taxon>
        <taxon>Bacillales</taxon>
        <taxon>Bacillaceae</taxon>
        <taxon>Lysinibacillus</taxon>
    </lineage>
</organism>
<evidence type="ECO:0000313" key="2">
    <source>
        <dbReference type="Proteomes" id="UP000287910"/>
    </source>
</evidence>
<protein>
    <submittedName>
        <fullName evidence="1">Uncharacterized protein</fullName>
    </submittedName>
</protein>
<sequence>MAAEQRLSQVLTKKLGYYVPISEIGYETIWFMKDEVDNKLIPPQIIEHLAQPIIANSASFTDADGNYYLVIIIEIGLPEPYEVWLVNDEIVSDFLGDVD</sequence>
<proteinExistence type="predicted"/>
<dbReference type="Proteomes" id="UP000287910">
    <property type="component" value="Unassembled WGS sequence"/>
</dbReference>
<accession>A0A432LD42</accession>
<dbReference type="EMBL" id="RYYR01000007">
    <property type="protein sequence ID" value="RUL54156.1"/>
    <property type="molecule type" value="Genomic_DNA"/>
</dbReference>
<evidence type="ECO:0000313" key="1">
    <source>
        <dbReference type="EMBL" id="RUL54156.1"/>
    </source>
</evidence>
<reference evidence="1 2" key="1">
    <citation type="submission" date="2018-12" db="EMBL/GenBank/DDBJ databases">
        <title>Lysinibacillus antri sp. nov., isolated from a cave soil.</title>
        <authorList>
            <person name="Narsing Rao M.P."/>
            <person name="Zhang H."/>
            <person name="Dong Z.-Y."/>
            <person name="Niu X.-K."/>
            <person name="Zhang K."/>
            <person name="Fang B.-Z."/>
            <person name="Kang Y.-Q."/>
            <person name="Xiao M."/>
            <person name="Li W.-J."/>
        </authorList>
    </citation>
    <scope>NUCLEOTIDE SEQUENCE [LARGE SCALE GENOMIC DNA]</scope>
    <source>
        <strain evidence="1 2">SYSU K30002</strain>
    </source>
</reference>
<dbReference type="AlphaFoldDB" id="A0A432LD42"/>
<name>A0A432LD42_9BACI</name>